<proteinExistence type="predicted"/>
<reference evidence="2" key="1">
    <citation type="journal article" date="2012" name="Science">
        <title>The Paleozoic origin of enzymatic lignin decomposition reconstructed from 31 fungal genomes.</title>
        <authorList>
            <person name="Floudas D."/>
            <person name="Binder M."/>
            <person name="Riley R."/>
            <person name="Barry K."/>
            <person name="Blanchette R.A."/>
            <person name="Henrissat B."/>
            <person name="Martinez A.T."/>
            <person name="Otillar R."/>
            <person name="Spatafora J.W."/>
            <person name="Yadav J.S."/>
            <person name="Aerts A."/>
            <person name="Benoit I."/>
            <person name="Boyd A."/>
            <person name="Carlson A."/>
            <person name="Copeland A."/>
            <person name="Coutinho P.M."/>
            <person name="de Vries R.P."/>
            <person name="Ferreira P."/>
            <person name="Findley K."/>
            <person name="Foster B."/>
            <person name="Gaskell J."/>
            <person name="Glotzer D."/>
            <person name="Gorecki P."/>
            <person name="Heitman J."/>
            <person name="Hesse C."/>
            <person name="Hori C."/>
            <person name="Igarashi K."/>
            <person name="Jurgens J.A."/>
            <person name="Kallen N."/>
            <person name="Kersten P."/>
            <person name="Kohler A."/>
            <person name="Kuees U."/>
            <person name="Kumar T.K.A."/>
            <person name="Kuo A."/>
            <person name="LaButti K."/>
            <person name="Larrondo L.F."/>
            <person name="Lindquist E."/>
            <person name="Ling A."/>
            <person name="Lombard V."/>
            <person name="Lucas S."/>
            <person name="Lundell T."/>
            <person name="Martin R."/>
            <person name="McLaughlin D.J."/>
            <person name="Morgenstern I."/>
            <person name="Morin E."/>
            <person name="Murat C."/>
            <person name="Nagy L.G."/>
            <person name="Nolan M."/>
            <person name="Ohm R.A."/>
            <person name="Patyshakuliyeva A."/>
            <person name="Rokas A."/>
            <person name="Ruiz-Duenas F.J."/>
            <person name="Sabat G."/>
            <person name="Salamov A."/>
            <person name="Samejima M."/>
            <person name="Schmutz J."/>
            <person name="Slot J.C."/>
            <person name="St John F."/>
            <person name="Stenlid J."/>
            <person name="Sun H."/>
            <person name="Sun S."/>
            <person name="Syed K."/>
            <person name="Tsang A."/>
            <person name="Wiebenga A."/>
            <person name="Young D."/>
            <person name="Pisabarro A."/>
            <person name="Eastwood D.C."/>
            <person name="Martin F."/>
            <person name="Cullen D."/>
            <person name="Grigoriev I.V."/>
            <person name="Hibbett D.S."/>
        </authorList>
    </citation>
    <scope>NUCLEOTIDE SEQUENCE [LARGE SCALE GENOMIC DNA]</scope>
    <source>
        <strain evidence="2">FP-91666</strain>
    </source>
</reference>
<dbReference type="Proteomes" id="UP000053927">
    <property type="component" value="Unassembled WGS sequence"/>
</dbReference>
<dbReference type="RefSeq" id="XP_007311800.1">
    <property type="nucleotide sequence ID" value="XM_007311738.1"/>
</dbReference>
<organism evidence="1 2">
    <name type="scientific">Stereum hirsutum (strain FP-91666)</name>
    <name type="common">White-rot fungus</name>
    <dbReference type="NCBI Taxonomy" id="721885"/>
    <lineage>
        <taxon>Eukaryota</taxon>
        <taxon>Fungi</taxon>
        <taxon>Dikarya</taxon>
        <taxon>Basidiomycota</taxon>
        <taxon>Agaricomycotina</taxon>
        <taxon>Agaricomycetes</taxon>
        <taxon>Russulales</taxon>
        <taxon>Stereaceae</taxon>
        <taxon>Stereum</taxon>
    </lineage>
</organism>
<dbReference type="OrthoDB" id="2634326at2759"/>
<evidence type="ECO:0000313" key="2">
    <source>
        <dbReference type="Proteomes" id="UP000053927"/>
    </source>
</evidence>
<accession>R7RXJ5</accession>
<name>R7RXJ5_STEHR</name>
<dbReference type="KEGG" id="shs:STEHIDRAFT_164010"/>
<dbReference type="EMBL" id="JH687412">
    <property type="protein sequence ID" value="EIM79092.1"/>
    <property type="molecule type" value="Genomic_DNA"/>
</dbReference>
<keyword evidence="2" id="KW-1185">Reference proteome</keyword>
<protein>
    <submittedName>
        <fullName evidence="1">Uncharacterized protein</fullName>
    </submittedName>
</protein>
<dbReference type="AlphaFoldDB" id="R7RXJ5"/>
<dbReference type="GeneID" id="18802502"/>
<evidence type="ECO:0000313" key="1">
    <source>
        <dbReference type="EMBL" id="EIM79092.1"/>
    </source>
</evidence>
<dbReference type="OMA" id="WMITRES"/>
<sequence length="401" mass="47147">MSSVATSPERQPPTIIFKGDYVATEQRIMAIRQDYYKRSATPDMYEPPAKPSPYPISYLSPTQVIPRTIARAVPSTRPSKLFKDDYNEPTQYRVPPAIPAWRNSFEHLKPEDMNFMQSSTWKADRRFVAPKPQIFYNVDLEKLFRMLRVWKAIADPWLDTTANGYDAGRMLDSHEWRVLLNHNKNGYLQHPVSTKTEDVSASVLRELDIRLRIMRQPEPDFEAIYRNTSSDARHDRLDEKSVRYILWKLCELNFKFELLSLDRRICKFGVRHRSMSDEEWMITRESKVLRCFYGRSLGRTHIFNAQPEFARKGLADPEWKERLPFVRALWDLIMDWDIEVPRVLQIGLDEWVSMDEKGFLLKERAIVVCYCKSFYHSFCRLPTVPRTLSPEDIQAAVKAAK</sequence>
<gene>
    <name evidence="1" type="ORF">STEHIDRAFT_164010</name>
</gene>